<comment type="caution">
    <text evidence="2">The sequence shown here is derived from an EMBL/GenBank/DDBJ whole genome shotgun (WGS) entry which is preliminary data.</text>
</comment>
<name>A0A8S9N4Q1_BRACR</name>
<evidence type="ECO:0000313" key="3">
    <source>
        <dbReference type="Proteomes" id="UP000712600"/>
    </source>
</evidence>
<feature type="region of interest" description="Disordered" evidence="1">
    <location>
        <begin position="25"/>
        <end position="59"/>
    </location>
</feature>
<accession>A0A8S9N4Q1</accession>
<protein>
    <recommendedName>
        <fullName evidence="4">No apical meristem-associated C-terminal domain-containing protein</fullName>
    </recommendedName>
</protein>
<gene>
    <name evidence="2" type="ORF">F2Q69_00055973</name>
</gene>
<dbReference type="AlphaFoldDB" id="A0A8S9N4Q1"/>
<dbReference type="EMBL" id="QGKX02002183">
    <property type="protein sequence ID" value="KAF3490243.1"/>
    <property type="molecule type" value="Genomic_DNA"/>
</dbReference>
<evidence type="ECO:0000313" key="2">
    <source>
        <dbReference type="EMBL" id="KAF3490243.1"/>
    </source>
</evidence>
<dbReference type="Proteomes" id="UP000712600">
    <property type="component" value="Unassembled WGS sequence"/>
</dbReference>
<evidence type="ECO:0000256" key="1">
    <source>
        <dbReference type="SAM" id="MobiDB-lite"/>
    </source>
</evidence>
<sequence length="116" mass="13195">MALDIQSVERELRKLHRTTDYNIKTASESVKDNDAEVDDGTNRPPGVKAAKARGKKKPMVEKSEFQTMCTIKQEDLVVKERLGKMKLLDSLIAKEEPLDDEEAALKKKFFLELMSN</sequence>
<organism evidence="2 3">
    <name type="scientific">Brassica cretica</name>
    <name type="common">Mustard</name>
    <dbReference type="NCBI Taxonomy" id="69181"/>
    <lineage>
        <taxon>Eukaryota</taxon>
        <taxon>Viridiplantae</taxon>
        <taxon>Streptophyta</taxon>
        <taxon>Embryophyta</taxon>
        <taxon>Tracheophyta</taxon>
        <taxon>Spermatophyta</taxon>
        <taxon>Magnoliopsida</taxon>
        <taxon>eudicotyledons</taxon>
        <taxon>Gunneridae</taxon>
        <taxon>Pentapetalae</taxon>
        <taxon>rosids</taxon>
        <taxon>malvids</taxon>
        <taxon>Brassicales</taxon>
        <taxon>Brassicaceae</taxon>
        <taxon>Brassiceae</taxon>
        <taxon>Brassica</taxon>
    </lineage>
</organism>
<reference evidence="2" key="1">
    <citation type="submission" date="2019-12" db="EMBL/GenBank/DDBJ databases">
        <title>Genome sequencing and annotation of Brassica cretica.</title>
        <authorList>
            <person name="Studholme D.J."/>
            <person name="Sarris P."/>
        </authorList>
    </citation>
    <scope>NUCLEOTIDE SEQUENCE</scope>
    <source>
        <strain evidence="2">PFS-109/04</strain>
        <tissue evidence="2">Leaf</tissue>
    </source>
</reference>
<proteinExistence type="predicted"/>
<evidence type="ECO:0008006" key="4">
    <source>
        <dbReference type="Google" id="ProtNLM"/>
    </source>
</evidence>